<dbReference type="PANTHER" id="PTHR43584">
    <property type="entry name" value="NUCLEOTIDYL TRANSFERASE"/>
    <property type="match status" value="1"/>
</dbReference>
<evidence type="ECO:0000259" key="3">
    <source>
        <dbReference type="Pfam" id="PF00483"/>
    </source>
</evidence>
<accession>A0AAW5QV88</accession>
<evidence type="ECO:0000256" key="1">
    <source>
        <dbReference type="ARBA" id="ARBA00022679"/>
    </source>
</evidence>
<dbReference type="SUPFAM" id="SSF53448">
    <property type="entry name" value="Nucleotide-diphospho-sugar transferases"/>
    <property type="match status" value="1"/>
</dbReference>
<dbReference type="InterPro" id="IPR005835">
    <property type="entry name" value="NTP_transferase_dom"/>
</dbReference>
<evidence type="ECO:0000256" key="2">
    <source>
        <dbReference type="ARBA" id="ARBA00022695"/>
    </source>
</evidence>
<dbReference type="PANTHER" id="PTHR43584:SF8">
    <property type="entry name" value="N-ACETYLMURAMATE ALPHA-1-PHOSPHATE URIDYLYLTRANSFERASE"/>
    <property type="match status" value="1"/>
</dbReference>
<sequence>MNGSGTHRPGTVPDRGPDTAMVLAAGLGTRMRPLTETKPKPLVEVAGRPLIDHVLDRLAEAGVDRAVVNVHYLAGQIEAHLKDRRHPRVEFSDERALLLETGGGIVHAMPKLGDKPFFLLNTDSLWIDGTRPLLARLAEAWDESRMDALLVVASVVATSGYFGNGDFLLDAEGRLSRRPERITAPFVYTGCGILSPKLFDGAPEGPFSLNMLFDRAIEAERLYGLRLDGLWMHVGTPQAIGEAERMILESAM</sequence>
<dbReference type="EMBL" id="JALIDZ010000004">
    <property type="protein sequence ID" value="MCT8971981.1"/>
    <property type="molecule type" value="Genomic_DNA"/>
</dbReference>
<keyword evidence="5" id="KW-1185">Reference proteome</keyword>
<dbReference type="InterPro" id="IPR050065">
    <property type="entry name" value="GlmU-like"/>
</dbReference>
<protein>
    <submittedName>
        <fullName evidence="4">Nucleotidyltransferase family protein</fullName>
    </submittedName>
</protein>
<dbReference type="AlphaFoldDB" id="A0AAW5QV88"/>
<dbReference type="Gene3D" id="3.90.550.10">
    <property type="entry name" value="Spore Coat Polysaccharide Biosynthesis Protein SpsA, Chain A"/>
    <property type="match status" value="1"/>
</dbReference>
<dbReference type="InterPro" id="IPR029044">
    <property type="entry name" value="Nucleotide-diphossugar_trans"/>
</dbReference>
<evidence type="ECO:0000313" key="5">
    <source>
        <dbReference type="Proteomes" id="UP001320898"/>
    </source>
</evidence>
<organism evidence="4 5">
    <name type="scientific">Microbaculum marinisediminis</name>
    <dbReference type="NCBI Taxonomy" id="2931392"/>
    <lineage>
        <taxon>Bacteria</taxon>
        <taxon>Pseudomonadati</taxon>
        <taxon>Pseudomonadota</taxon>
        <taxon>Alphaproteobacteria</taxon>
        <taxon>Hyphomicrobiales</taxon>
        <taxon>Tepidamorphaceae</taxon>
        <taxon>Microbaculum</taxon>
    </lineage>
</organism>
<reference evidence="4 5" key="1">
    <citation type="submission" date="2022-04" db="EMBL/GenBank/DDBJ databases">
        <authorList>
            <person name="Ye Y.-Q."/>
            <person name="Du Z.-J."/>
        </authorList>
    </citation>
    <scope>NUCLEOTIDE SEQUENCE [LARGE SCALE GENOMIC DNA]</scope>
    <source>
        <strain evidence="4 5">A6E488</strain>
    </source>
</reference>
<name>A0AAW5QV88_9HYPH</name>
<dbReference type="Proteomes" id="UP001320898">
    <property type="component" value="Unassembled WGS sequence"/>
</dbReference>
<evidence type="ECO:0000313" key="4">
    <source>
        <dbReference type="EMBL" id="MCT8971981.1"/>
    </source>
</evidence>
<dbReference type="GO" id="GO:0016779">
    <property type="term" value="F:nucleotidyltransferase activity"/>
    <property type="evidence" value="ECO:0007669"/>
    <property type="project" value="UniProtKB-KW"/>
</dbReference>
<feature type="domain" description="Nucleotidyl transferase" evidence="3">
    <location>
        <begin position="20"/>
        <end position="248"/>
    </location>
</feature>
<keyword evidence="2" id="KW-0548">Nucleotidyltransferase</keyword>
<comment type="caution">
    <text evidence="4">The sequence shown here is derived from an EMBL/GenBank/DDBJ whole genome shotgun (WGS) entry which is preliminary data.</text>
</comment>
<proteinExistence type="predicted"/>
<gene>
    <name evidence="4" type="ORF">MUB46_08960</name>
</gene>
<dbReference type="Pfam" id="PF00483">
    <property type="entry name" value="NTP_transferase"/>
    <property type="match status" value="1"/>
</dbReference>
<dbReference type="CDD" id="cd06422">
    <property type="entry name" value="NTP_transferase_like_1"/>
    <property type="match status" value="1"/>
</dbReference>
<keyword evidence="1" id="KW-0808">Transferase</keyword>